<dbReference type="InterPro" id="IPR051050">
    <property type="entry name" value="Lipid_II_flippase_MurJ/MviN"/>
</dbReference>
<keyword evidence="5 8" id="KW-0573">Peptidoglycan synthesis</keyword>
<evidence type="ECO:0000313" key="11">
    <source>
        <dbReference type="Proteomes" id="UP000767291"/>
    </source>
</evidence>
<keyword evidence="2 8" id="KW-1003">Cell membrane</keyword>
<feature type="transmembrane region" description="Helical" evidence="8">
    <location>
        <begin position="46"/>
        <end position="68"/>
    </location>
</feature>
<comment type="subcellular location">
    <subcellularLocation>
        <location evidence="1 8">Cell membrane</location>
        <topology evidence="1 8">Multi-pass membrane protein</topology>
    </subcellularLocation>
</comment>
<evidence type="ECO:0000256" key="7">
    <source>
        <dbReference type="ARBA" id="ARBA00023136"/>
    </source>
</evidence>
<organism evidence="10 11">
    <name type="scientific">Metaclostridioides mangenotii</name>
    <dbReference type="NCBI Taxonomy" id="1540"/>
    <lineage>
        <taxon>Bacteria</taxon>
        <taxon>Bacillati</taxon>
        <taxon>Bacillota</taxon>
        <taxon>Clostridia</taxon>
        <taxon>Peptostreptococcales</taxon>
        <taxon>Peptostreptococcaceae</taxon>
        <taxon>Metaclostridioides</taxon>
    </lineage>
</organism>
<evidence type="ECO:0000256" key="4">
    <source>
        <dbReference type="ARBA" id="ARBA00022960"/>
    </source>
</evidence>
<protein>
    <recommendedName>
        <fullName evidence="8">Probable lipid II flippase MurJ</fullName>
    </recommendedName>
</protein>
<feature type="transmembrane region" description="Helical" evidence="8">
    <location>
        <begin position="226"/>
        <end position="245"/>
    </location>
</feature>
<evidence type="ECO:0000256" key="1">
    <source>
        <dbReference type="ARBA" id="ARBA00004651"/>
    </source>
</evidence>
<feature type="transmembrane region" description="Helical" evidence="8">
    <location>
        <begin position="155"/>
        <end position="178"/>
    </location>
</feature>
<comment type="similarity">
    <text evidence="8 9">Belongs to the MurJ/MviN family.</text>
</comment>
<feature type="transmembrane region" description="Helical" evidence="8">
    <location>
        <begin position="383"/>
        <end position="401"/>
    </location>
</feature>
<proteinExistence type="inferred from homology"/>
<name>A0ABS4EE27_9FIRM</name>
<keyword evidence="11" id="KW-1185">Reference proteome</keyword>
<dbReference type="NCBIfam" id="TIGR01695">
    <property type="entry name" value="murJ_mviN"/>
    <property type="match status" value="1"/>
</dbReference>
<feature type="transmembrane region" description="Helical" evidence="8">
    <location>
        <begin position="184"/>
        <end position="205"/>
    </location>
</feature>
<dbReference type="PANTHER" id="PTHR47019:SF1">
    <property type="entry name" value="LIPID II FLIPPASE MURJ"/>
    <property type="match status" value="1"/>
</dbReference>
<feature type="transmembrane region" description="Helical" evidence="8">
    <location>
        <begin position="468"/>
        <end position="489"/>
    </location>
</feature>
<dbReference type="CDD" id="cd13123">
    <property type="entry name" value="MATE_MurJ_like"/>
    <property type="match status" value="1"/>
</dbReference>
<feature type="transmembrane region" description="Helical" evidence="8">
    <location>
        <begin position="127"/>
        <end position="146"/>
    </location>
</feature>
<gene>
    <name evidence="8" type="primary">murJ</name>
    <name evidence="10" type="ORF">J2Z43_002643</name>
</gene>
<evidence type="ECO:0000256" key="5">
    <source>
        <dbReference type="ARBA" id="ARBA00022984"/>
    </source>
</evidence>
<sequence>MSNTVKSAFIFFAATMVSKVLGFFRDVVIANVYGAGVISDAYLMSLNIITVAFIGLFCVAIQSTYMPIYTNIEKNDGRSKALEFTGNIINIIIIFSLVVVVFGWVFTEPLVRLFAMGFTGKTLALTIQLTRIVLFSVGLVCVTYILKAYLEIHNYFLITGLMSIPYNLSIIISVYLSKNFGVEILGYGTVFAFFAQILLLIPFCYKKGFKYKLKFNLKDENIMRMAFAIVPILIGASANQINSLVDKNLASTLAEGSLSALNYGYRLNIFVTGLFVASITSVMYPLFSKLGANKNIQKLKDNLSLSINAITLVTLPISVGAFILSEPIIRVLFERGEFDSSATVLSAQVLACYAIGMLASGIRDIVVIVYYSLNDTKTPMKNSLLCVFFNIVFNLILIRFLKAPGLALGSSISAILAVFFLMYQLRKKIGHLNATNMIISFIKISFTSGIMAVVVLTVFEKLSATSELISLLVSVTAGAIVYIIIILMLKIDATDYFIDLLKNRFKRNNVK</sequence>
<feature type="transmembrane region" description="Helical" evidence="8">
    <location>
        <begin position="88"/>
        <end position="107"/>
    </location>
</feature>
<evidence type="ECO:0000256" key="9">
    <source>
        <dbReference type="PIRNR" id="PIRNR002869"/>
    </source>
</evidence>
<feature type="transmembrane region" description="Helical" evidence="8">
    <location>
        <begin position="265"/>
        <end position="284"/>
    </location>
</feature>
<keyword evidence="8 9" id="KW-0961">Cell wall biogenesis/degradation</keyword>
<feature type="transmembrane region" description="Helical" evidence="8">
    <location>
        <begin position="407"/>
        <end position="425"/>
    </location>
</feature>
<dbReference type="InterPro" id="IPR004268">
    <property type="entry name" value="MurJ"/>
</dbReference>
<keyword evidence="7 8" id="KW-0472">Membrane</keyword>
<feature type="transmembrane region" description="Helical" evidence="8">
    <location>
        <begin position="437"/>
        <end position="456"/>
    </location>
</feature>
<reference evidence="10 11" key="1">
    <citation type="submission" date="2021-03" db="EMBL/GenBank/DDBJ databases">
        <title>Genomic Encyclopedia of Type Strains, Phase IV (KMG-IV): sequencing the most valuable type-strain genomes for metagenomic binning, comparative biology and taxonomic classification.</title>
        <authorList>
            <person name="Goeker M."/>
        </authorList>
    </citation>
    <scope>NUCLEOTIDE SEQUENCE [LARGE SCALE GENOMIC DNA]</scope>
    <source>
        <strain evidence="10 11">DSM 1289</strain>
    </source>
</reference>
<comment type="caution">
    <text evidence="10">The sequence shown here is derived from an EMBL/GenBank/DDBJ whole genome shotgun (WGS) entry which is preliminary data.</text>
</comment>
<evidence type="ECO:0000313" key="10">
    <source>
        <dbReference type="EMBL" id="MBP1856195.1"/>
    </source>
</evidence>
<evidence type="ECO:0000256" key="2">
    <source>
        <dbReference type="ARBA" id="ARBA00022475"/>
    </source>
</evidence>
<keyword evidence="3 8" id="KW-0812">Transmembrane</keyword>
<dbReference type="HAMAP" id="MF_02078">
    <property type="entry name" value="MurJ_MviN"/>
    <property type="match status" value="1"/>
</dbReference>
<feature type="transmembrane region" description="Helical" evidence="8">
    <location>
        <begin position="345"/>
        <end position="371"/>
    </location>
</feature>
<keyword evidence="8 9" id="KW-0813">Transport</keyword>
<dbReference type="Pfam" id="PF03023">
    <property type="entry name" value="MurJ"/>
    <property type="match status" value="1"/>
</dbReference>
<accession>A0ABS4EE27</accession>
<comment type="pathway">
    <text evidence="8">Cell wall biogenesis; peptidoglycan biosynthesis.</text>
</comment>
<dbReference type="Proteomes" id="UP000767291">
    <property type="component" value="Unassembled WGS sequence"/>
</dbReference>
<evidence type="ECO:0000256" key="6">
    <source>
        <dbReference type="ARBA" id="ARBA00022989"/>
    </source>
</evidence>
<dbReference type="PRINTS" id="PR01806">
    <property type="entry name" value="VIRFACTRMVIN"/>
</dbReference>
<feature type="transmembrane region" description="Helical" evidence="8">
    <location>
        <begin position="305"/>
        <end position="325"/>
    </location>
</feature>
<evidence type="ECO:0000256" key="3">
    <source>
        <dbReference type="ARBA" id="ARBA00022692"/>
    </source>
</evidence>
<evidence type="ECO:0000256" key="8">
    <source>
        <dbReference type="HAMAP-Rule" id="MF_02078"/>
    </source>
</evidence>
<dbReference type="EMBL" id="JAGGJX010000007">
    <property type="protein sequence ID" value="MBP1856195.1"/>
    <property type="molecule type" value="Genomic_DNA"/>
</dbReference>
<dbReference type="RefSeq" id="WP_209457534.1">
    <property type="nucleotide sequence ID" value="NZ_BAAACS010000017.1"/>
</dbReference>
<dbReference type="PANTHER" id="PTHR47019">
    <property type="entry name" value="LIPID II FLIPPASE MURJ"/>
    <property type="match status" value="1"/>
</dbReference>
<keyword evidence="6 8" id="KW-1133">Transmembrane helix</keyword>
<dbReference type="PIRSF" id="PIRSF002869">
    <property type="entry name" value="MviN"/>
    <property type="match status" value="1"/>
</dbReference>
<comment type="function">
    <text evidence="8 9">Involved in peptidoglycan biosynthesis. Transports lipid-linked peptidoglycan precursors from the inner to the outer leaflet of the cytoplasmic membrane.</text>
</comment>
<keyword evidence="4 8" id="KW-0133">Cell shape</keyword>